<dbReference type="Gene3D" id="3.40.30.10">
    <property type="entry name" value="Glutaredoxin"/>
    <property type="match status" value="1"/>
</dbReference>
<evidence type="ECO:0000259" key="2">
    <source>
        <dbReference type="PROSITE" id="PS51352"/>
    </source>
</evidence>
<dbReference type="CDD" id="cd02947">
    <property type="entry name" value="TRX_family"/>
    <property type="match status" value="1"/>
</dbReference>
<dbReference type="PRINTS" id="PR00421">
    <property type="entry name" value="THIOREDOXIN"/>
</dbReference>
<feature type="domain" description="Thioredoxin" evidence="2">
    <location>
        <begin position="1"/>
        <end position="106"/>
    </location>
</feature>
<sequence>MLEFEGSEKEYEHILKSYPDKLLVIDFFAEWCGPCRHMKPCLRECDEKYPEIVIVKVDVDANEAVANKENIEVMPTFIFYKNGMKLGEFSGSSKEALMNKIQEFLNDK</sequence>
<organism evidence="3">
    <name type="scientific">Acropora tenuis</name>
    <name type="common">Purple tipped acropora</name>
    <dbReference type="NCBI Taxonomy" id="70783"/>
    <lineage>
        <taxon>Eukaryota</taxon>
        <taxon>Metazoa</taxon>
        <taxon>Cnidaria</taxon>
        <taxon>Anthozoa</taxon>
        <taxon>Hexacorallia</taxon>
        <taxon>Scleractinia</taxon>
        <taxon>Astrocoeniina</taxon>
        <taxon>Acroporidae</taxon>
        <taxon>Acropora</taxon>
    </lineage>
</organism>
<dbReference type="SUPFAM" id="SSF52833">
    <property type="entry name" value="Thioredoxin-like"/>
    <property type="match status" value="1"/>
</dbReference>
<dbReference type="PROSITE" id="PS51352">
    <property type="entry name" value="THIOREDOXIN_2"/>
    <property type="match status" value="1"/>
</dbReference>
<dbReference type="InterPro" id="IPR013766">
    <property type="entry name" value="Thioredoxin_domain"/>
</dbReference>
<name>A0A6F8VGH6_ACRTE</name>
<dbReference type="Pfam" id="PF00085">
    <property type="entry name" value="Thioredoxin"/>
    <property type="match status" value="1"/>
</dbReference>
<keyword evidence="1" id="KW-1015">Disulfide bond</keyword>
<dbReference type="PANTHER" id="PTHR46115">
    <property type="entry name" value="THIOREDOXIN-LIKE PROTEIN 1"/>
    <property type="match status" value="1"/>
</dbReference>
<proteinExistence type="evidence at transcript level"/>
<gene>
    <name evidence="3" type="primary">TRX</name>
</gene>
<reference evidence="3" key="1">
    <citation type="submission" date="2020-03" db="EMBL/GenBank/DDBJ databases">
        <title>Application of RNA interference in Screlactinian corals.</title>
        <authorList>
            <person name="Yuyama I."/>
        </authorList>
    </citation>
    <scope>NUCLEOTIDE SEQUENCE</scope>
    <source>
        <tissue evidence="3">Whole body</tissue>
    </source>
</reference>
<dbReference type="EMBL" id="LC532156">
    <property type="protein sequence ID" value="BCB28906.1"/>
    <property type="molecule type" value="mRNA"/>
</dbReference>
<dbReference type="AlphaFoldDB" id="A0A6F8VGH6"/>
<evidence type="ECO:0000256" key="1">
    <source>
        <dbReference type="ARBA" id="ARBA00023157"/>
    </source>
</evidence>
<evidence type="ECO:0000313" key="3">
    <source>
        <dbReference type="EMBL" id="BCB28906.1"/>
    </source>
</evidence>
<protein>
    <submittedName>
        <fullName evidence="3">Thioredoxin</fullName>
    </submittedName>
</protein>
<dbReference type="InterPro" id="IPR036249">
    <property type="entry name" value="Thioredoxin-like_sf"/>
</dbReference>
<dbReference type="PROSITE" id="PS00194">
    <property type="entry name" value="THIOREDOXIN_1"/>
    <property type="match status" value="1"/>
</dbReference>
<accession>A0A6F8VGH6</accession>
<dbReference type="InterPro" id="IPR017937">
    <property type="entry name" value="Thioredoxin_CS"/>
</dbReference>